<dbReference type="PANTHER" id="PTHR39596:SF2">
    <property type="entry name" value="HET DOMAIN PROTEIN (AFU_ORTHOLOGUE AFUA_1G17550)-RELATED"/>
    <property type="match status" value="1"/>
</dbReference>
<accession>A0A3D8RY36</accession>
<comment type="caution">
    <text evidence="2">The sequence shown here is derived from an EMBL/GenBank/DDBJ whole genome shotgun (WGS) entry which is preliminary data.</text>
</comment>
<evidence type="ECO:0000259" key="1">
    <source>
        <dbReference type="Pfam" id="PF06985"/>
    </source>
</evidence>
<name>A0A3D8RY36_9EURO</name>
<evidence type="ECO:0000313" key="2">
    <source>
        <dbReference type="EMBL" id="RDW78977.1"/>
    </source>
</evidence>
<dbReference type="RefSeq" id="XP_026603677.1">
    <property type="nucleotide sequence ID" value="XM_026747845.1"/>
</dbReference>
<keyword evidence="3" id="KW-1185">Reference proteome</keyword>
<dbReference type="GeneID" id="38116199"/>
<dbReference type="EMBL" id="PVWQ01000006">
    <property type="protein sequence ID" value="RDW78977.1"/>
    <property type="molecule type" value="Genomic_DNA"/>
</dbReference>
<dbReference type="STRING" id="1810919.A0A3D8RY36"/>
<dbReference type="InterPro" id="IPR010730">
    <property type="entry name" value="HET"/>
</dbReference>
<protein>
    <recommendedName>
        <fullName evidence="1">Heterokaryon incompatibility domain-containing protein</fullName>
    </recommendedName>
</protein>
<dbReference type="Proteomes" id="UP000256690">
    <property type="component" value="Unassembled WGS sequence"/>
</dbReference>
<organism evidence="2 3">
    <name type="scientific">Aspergillus mulundensis</name>
    <dbReference type="NCBI Taxonomy" id="1810919"/>
    <lineage>
        <taxon>Eukaryota</taxon>
        <taxon>Fungi</taxon>
        <taxon>Dikarya</taxon>
        <taxon>Ascomycota</taxon>
        <taxon>Pezizomycotina</taxon>
        <taxon>Eurotiomycetes</taxon>
        <taxon>Eurotiomycetidae</taxon>
        <taxon>Eurotiales</taxon>
        <taxon>Aspergillaceae</taxon>
        <taxon>Aspergillus</taxon>
        <taxon>Aspergillus subgen. Nidulantes</taxon>
    </lineage>
</organism>
<reference evidence="2 3" key="1">
    <citation type="journal article" date="2018" name="IMA Fungus">
        <title>IMA Genome-F 9: Draft genome sequence of Annulohypoxylon stygium, Aspergillus mulundensis, Berkeleyomyces basicola (syn. Thielaviopsis basicola), Ceratocystis smalleyi, two Cercospora beticola strains, Coleophoma cylindrospora, Fusarium fracticaudum, Phialophora cf. hyalina, and Morchella septimelata.</title>
        <authorList>
            <person name="Wingfield B.D."/>
            <person name="Bills G.F."/>
            <person name="Dong Y."/>
            <person name="Huang W."/>
            <person name="Nel W.J."/>
            <person name="Swalarsk-Parry B.S."/>
            <person name="Vaghefi N."/>
            <person name="Wilken P.M."/>
            <person name="An Z."/>
            <person name="de Beer Z.W."/>
            <person name="De Vos L."/>
            <person name="Chen L."/>
            <person name="Duong T.A."/>
            <person name="Gao Y."/>
            <person name="Hammerbacher A."/>
            <person name="Kikkert J.R."/>
            <person name="Li Y."/>
            <person name="Li H."/>
            <person name="Li K."/>
            <person name="Li Q."/>
            <person name="Liu X."/>
            <person name="Ma X."/>
            <person name="Naidoo K."/>
            <person name="Pethybridge S.J."/>
            <person name="Sun J."/>
            <person name="Steenkamp E.T."/>
            <person name="van der Nest M.A."/>
            <person name="van Wyk S."/>
            <person name="Wingfield M.J."/>
            <person name="Xiong C."/>
            <person name="Yue Q."/>
            <person name="Zhang X."/>
        </authorList>
    </citation>
    <scope>NUCLEOTIDE SEQUENCE [LARGE SCALE GENOMIC DNA]</scope>
    <source>
        <strain evidence="2 3">DSM 5745</strain>
    </source>
</reference>
<gene>
    <name evidence="2" type="ORF">DSM5745_05829</name>
</gene>
<dbReference type="AlphaFoldDB" id="A0A3D8RY36"/>
<sequence>MDHVESPPDSPYPLLEVPCLSDEPYEHHDFSTYPEHKGWDINRLFDGDFTEHEEAAPFLQNWLFFGVLWEVFGPINKGGKHHYIKQQGGHPYGTITVVGLEERILELTSFISALIGGGEKATADHIGHRIEQCLQTVSRLCRIAKCDGDPRPGFTTWPLSPEIDLSIRTLSQRLAWSFATGVMPLVFDSYTGGLEFPCAWLPLKRLQDSGWCPSEVAMVEETFTSASAYYTSQLESPPSATQKDHSQCTRSLCMARQLNEETYRTAHTTPDCDCSHHGPLINEVTSILESGGIPLLSITPIKKEPHIRVAVEKYTEGKKYIAFSHVWSDGLGNPSQNTLPQCQLLRIQSLLDELVSGIRSVDLVNRLAFRELWKKKFHGPSLLFWMDTMCIPVADEHRELRSKAIKSMKAVYERAFRVLVLDGDIQSFSSSDYTQSFMRIRLSAWMRRLWTLNEGVLAHKLRVKFADGFFDVQARSKIQQDEAYDSELEQTKYTYGTPMRDADNFHWKFRLLRINVISEPDPRMVRKTTSDSASTPPEAKRCFAIMEAFSAALYRSTSKERDEMLCFASLIGWDISLLKGLPFEDHMHALLSTEKQLPQGMLFLAGPRMRQRGWRWAINRFGNCGAKRLKVKSDDMTMGFVTDNGFVVEYPALVLPLNCTLEKLDCLAVDVDVGNGFVGTFQITRHDEGLGDAEGKAEAYEHDHGQLHVLYWDMTKKMPPRSPMPAAVVSSPAGKGLAEGEMVYRFECLACVEILKMRPGKLQERGNELAQLVEGKWTIQ</sequence>
<dbReference type="PANTHER" id="PTHR39596">
    <property type="match status" value="1"/>
</dbReference>
<evidence type="ECO:0000313" key="3">
    <source>
        <dbReference type="Proteomes" id="UP000256690"/>
    </source>
</evidence>
<proteinExistence type="predicted"/>
<dbReference type="OrthoDB" id="2426273at2759"/>
<feature type="domain" description="Heterokaryon incompatibility" evidence="1">
    <location>
        <begin position="320"/>
        <end position="425"/>
    </location>
</feature>
<dbReference type="Pfam" id="PF06985">
    <property type="entry name" value="HET"/>
    <property type="match status" value="1"/>
</dbReference>